<feature type="transmembrane region" description="Helical" evidence="2">
    <location>
        <begin position="45"/>
        <end position="64"/>
    </location>
</feature>
<feature type="region of interest" description="Disordered" evidence="1">
    <location>
        <begin position="1"/>
        <end position="26"/>
    </location>
</feature>
<gene>
    <name evidence="4" type="ORF">A4G23_03668</name>
</gene>
<sequence length="152" mass="15706">MARARTEAPHGGRRRHRYGDEGHRYGAPRLPYGDGGHRYGDRGQVAVEFTGMVPLVLGVLLLLWQAALIGYTYSLAGNAADEAARAGAVGGDCAAAAGSKLSGAWSASTSCGGAGDLFTADVSIRVPALFPGANLPFTVRAHAAAADERDPR</sequence>
<dbReference type="Pfam" id="PF07811">
    <property type="entry name" value="TadE"/>
    <property type="match status" value="1"/>
</dbReference>
<dbReference type="AlphaFoldDB" id="A0A1D8G5V4"/>
<accession>A0A1D8G5V4</accession>
<feature type="compositionally biased region" description="Basic and acidic residues" evidence="1">
    <location>
        <begin position="1"/>
        <end position="10"/>
    </location>
</feature>
<keyword evidence="2" id="KW-0472">Membrane</keyword>
<evidence type="ECO:0000313" key="5">
    <source>
        <dbReference type="Proteomes" id="UP000095349"/>
    </source>
</evidence>
<proteinExistence type="predicted"/>
<dbReference type="EMBL" id="CP017316">
    <property type="protein sequence ID" value="AOT60793.1"/>
    <property type="molecule type" value="Genomic_DNA"/>
</dbReference>
<feature type="domain" description="TadE-like" evidence="3">
    <location>
        <begin position="43"/>
        <end position="85"/>
    </location>
</feature>
<evidence type="ECO:0000256" key="1">
    <source>
        <dbReference type="SAM" id="MobiDB-lite"/>
    </source>
</evidence>
<reference evidence="4 5" key="1">
    <citation type="submission" date="2016-09" db="EMBL/GenBank/DDBJ databases">
        <title>Streptomyces rubrolavendulae MJM4426 Genome sequencing and assembly.</title>
        <authorList>
            <person name="Kim J.-G."/>
        </authorList>
    </citation>
    <scope>NUCLEOTIDE SEQUENCE [LARGE SCALE GENOMIC DNA]</scope>
    <source>
        <strain evidence="4 5">MJM4426</strain>
    </source>
</reference>
<dbReference type="KEGG" id="srn:A4G23_03668"/>
<dbReference type="RefSeq" id="WP_237282236.1">
    <property type="nucleotide sequence ID" value="NZ_CP017316.1"/>
</dbReference>
<name>A0A1D8G5V4_9ACTN</name>
<dbReference type="PATRIC" id="fig|285473.5.peg.3844"/>
<evidence type="ECO:0000259" key="3">
    <source>
        <dbReference type="Pfam" id="PF07811"/>
    </source>
</evidence>
<protein>
    <submittedName>
        <fullName evidence="4">TadE-like protein</fullName>
    </submittedName>
</protein>
<evidence type="ECO:0000313" key="4">
    <source>
        <dbReference type="EMBL" id="AOT60793.1"/>
    </source>
</evidence>
<dbReference type="STRING" id="285473.A4G23_03668"/>
<keyword evidence="2" id="KW-1133">Transmembrane helix</keyword>
<keyword evidence="5" id="KW-1185">Reference proteome</keyword>
<evidence type="ECO:0000256" key="2">
    <source>
        <dbReference type="SAM" id="Phobius"/>
    </source>
</evidence>
<keyword evidence="2" id="KW-0812">Transmembrane</keyword>
<organism evidence="4 5">
    <name type="scientific">Streptomyces rubrolavendulae</name>
    <dbReference type="NCBI Taxonomy" id="285473"/>
    <lineage>
        <taxon>Bacteria</taxon>
        <taxon>Bacillati</taxon>
        <taxon>Actinomycetota</taxon>
        <taxon>Actinomycetes</taxon>
        <taxon>Kitasatosporales</taxon>
        <taxon>Streptomycetaceae</taxon>
        <taxon>Streptomyces</taxon>
    </lineage>
</organism>
<dbReference type="InterPro" id="IPR012495">
    <property type="entry name" value="TadE-like_dom"/>
</dbReference>
<dbReference type="Proteomes" id="UP000095349">
    <property type="component" value="Chromosome"/>
</dbReference>